<dbReference type="PANTHER" id="PTHR46619:SF4">
    <property type="entry name" value="XS DOMAIN-CONTAINING PROTEIN-RELATED"/>
    <property type="match status" value="1"/>
</dbReference>
<feature type="region of interest" description="Disordered" evidence="1">
    <location>
        <begin position="26"/>
        <end position="52"/>
    </location>
</feature>
<protein>
    <recommendedName>
        <fullName evidence="4">XS domain-containing protein</fullName>
    </recommendedName>
</protein>
<dbReference type="AlphaFoldDB" id="A0ABC8QPZ2"/>
<accession>A0ABC8QPZ2</accession>
<gene>
    <name evidence="2" type="ORF">ILEXP_LOCUS1706</name>
</gene>
<name>A0ABC8QPZ2_9AQUA</name>
<proteinExistence type="predicted"/>
<organism evidence="2 3">
    <name type="scientific">Ilex paraguariensis</name>
    <name type="common">yerba mate</name>
    <dbReference type="NCBI Taxonomy" id="185542"/>
    <lineage>
        <taxon>Eukaryota</taxon>
        <taxon>Viridiplantae</taxon>
        <taxon>Streptophyta</taxon>
        <taxon>Embryophyta</taxon>
        <taxon>Tracheophyta</taxon>
        <taxon>Spermatophyta</taxon>
        <taxon>Magnoliopsida</taxon>
        <taxon>eudicotyledons</taxon>
        <taxon>Gunneridae</taxon>
        <taxon>Pentapetalae</taxon>
        <taxon>asterids</taxon>
        <taxon>campanulids</taxon>
        <taxon>Aquifoliales</taxon>
        <taxon>Aquifoliaceae</taxon>
        <taxon>Ilex</taxon>
    </lineage>
</organism>
<reference evidence="2 3" key="1">
    <citation type="submission" date="2024-02" db="EMBL/GenBank/DDBJ databases">
        <authorList>
            <person name="Vignale AGUSTIN F."/>
            <person name="Sosa J E."/>
            <person name="Modenutti C."/>
        </authorList>
    </citation>
    <scope>NUCLEOTIDE SEQUENCE [LARGE SCALE GENOMIC DNA]</scope>
</reference>
<evidence type="ECO:0008006" key="4">
    <source>
        <dbReference type="Google" id="ProtNLM"/>
    </source>
</evidence>
<feature type="region of interest" description="Disordered" evidence="1">
    <location>
        <begin position="65"/>
        <end position="86"/>
    </location>
</feature>
<comment type="caution">
    <text evidence="2">The sequence shown here is derived from an EMBL/GenBank/DDBJ whole genome shotgun (WGS) entry which is preliminary data.</text>
</comment>
<evidence type="ECO:0000313" key="2">
    <source>
        <dbReference type="EMBL" id="CAK9134780.1"/>
    </source>
</evidence>
<keyword evidence="3" id="KW-1185">Reference proteome</keyword>
<feature type="compositionally biased region" description="Low complexity" evidence="1">
    <location>
        <begin position="74"/>
        <end position="85"/>
    </location>
</feature>
<feature type="compositionally biased region" description="Basic and acidic residues" evidence="1">
    <location>
        <begin position="119"/>
        <end position="146"/>
    </location>
</feature>
<dbReference type="EMBL" id="CAUOFW020000570">
    <property type="protein sequence ID" value="CAK9134780.1"/>
    <property type="molecule type" value="Genomic_DNA"/>
</dbReference>
<sequence>MQSRRNEDLATQSRLRVSRLKLGHVEPYLMPRSPRSRRSLSPRRVMGGNRRSSSLEWRQYSYLGEGRGERARSRSPPSRQVQQRANYDEGVLRYELRQRHDIFEYTDVNAAVDTNSKREYGYEHSRSRDVREKDTGGDRLQSRRMLDTGAHGMLGQKSMRSEDDKSRGMSRLPSDSGHTLSYGEGGGNFASSLSLNRDLGLFKDERIRYPDPLLLGKLSAMEESYVKGENPIFHPKDVSYSSVPEYQTKDLMPTSVFKDFVSKSAGTSRTNFSGSYQGDEPFAADKYARISAKFAEPAVLSGHGQRHILDTGKNLEAEHKDMTYYRQDIYSPTGPEHQDHLYPRTRENVDFGYPSDELCRRMSLHEQVDHDRRDMLRSYMGDPVKEQIDHTESSYRNLGDSSLWDHPSSQKQRVSDYIGMSRSPAAQRQDGQYLNSRSPRFELRRRAPREQDIPYTGSQDHEILHTRVDYGFGRDAGPVFHDDRMRSSPQFQYESKMHRSRTQGLKAKELGINDPSDRVLKRKYMMDEQMNRHNSRSFMSSRGTAFSITEDLNDRGEDWIGEEMSGSPLSKSLGHDNGSYRMAERMFYGTDRNRGSASQDWLSSHDPVEHGPELSIKPYKSRGKYLKGHPRSGSLSWYDSYRVNRSHALPKRRNVWIRGMDNNQVDVHPNENEVKQSDDLVSWGKPEPPEDSEEFKQLVHNYYLSFTRKLNDNPVVRKRYKEEGRAGSLFCIVCGRRDVLGNPM</sequence>
<dbReference type="Proteomes" id="UP001642360">
    <property type="component" value="Unassembled WGS sequence"/>
</dbReference>
<feature type="region of interest" description="Disordered" evidence="1">
    <location>
        <begin position="119"/>
        <end position="183"/>
    </location>
</feature>
<dbReference type="PANTHER" id="PTHR46619">
    <property type="entry name" value="RNA RECOGNITION MOTIF XS DOMAIN PROTEIN-RELATED"/>
    <property type="match status" value="1"/>
</dbReference>
<evidence type="ECO:0000313" key="3">
    <source>
        <dbReference type="Proteomes" id="UP001642360"/>
    </source>
</evidence>
<evidence type="ECO:0000256" key="1">
    <source>
        <dbReference type="SAM" id="MobiDB-lite"/>
    </source>
</evidence>